<dbReference type="SUPFAM" id="SSF55729">
    <property type="entry name" value="Acyl-CoA N-acyltransferases (Nat)"/>
    <property type="match status" value="1"/>
</dbReference>
<accession>A0A494XBI1</accession>
<reference evidence="2 3" key="1">
    <citation type="submission" date="2018-10" db="EMBL/GenBank/DDBJ databases">
        <title>Paraburkholderia sp. 7MK8-2, isolated from soil.</title>
        <authorList>
            <person name="Gao Z.-H."/>
            <person name="Qiu L.-H."/>
        </authorList>
    </citation>
    <scope>NUCLEOTIDE SEQUENCE [LARGE SCALE GENOMIC DNA]</scope>
    <source>
        <strain evidence="2 3">7MK8-2</strain>
    </source>
</reference>
<dbReference type="AlphaFoldDB" id="A0A494XBI1"/>
<dbReference type="GO" id="GO:0016747">
    <property type="term" value="F:acyltransferase activity, transferring groups other than amino-acyl groups"/>
    <property type="evidence" value="ECO:0007669"/>
    <property type="project" value="InterPro"/>
</dbReference>
<evidence type="ECO:0000313" key="3">
    <source>
        <dbReference type="Proteomes" id="UP000280434"/>
    </source>
</evidence>
<dbReference type="CDD" id="cd04301">
    <property type="entry name" value="NAT_SF"/>
    <property type="match status" value="1"/>
</dbReference>
<evidence type="ECO:0000259" key="1">
    <source>
        <dbReference type="PROSITE" id="PS51186"/>
    </source>
</evidence>
<dbReference type="Proteomes" id="UP000280434">
    <property type="component" value="Unassembled WGS sequence"/>
</dbReference>
<dbReference type="PROSITE" id="PS51186">
    <property type="entry name" value="GNAT"/>
    <property type="match status" value="1"/>
</dbReference>
<dbReference type="InterPro" id="IPR016181">
    <property type="entry name" value="Acyl_CoA_acyltransferase"/>
</dbReference>
<gene>
    <name evidence="2" type="ORF">D7S89_12210</name>
</gene>
<evidence type="ECO:0000313" key="2">
    <source>
        <dbReference type="EMBL" id="RKP48115.1"/>
    </source>
</evidence>
<proteinExistence type="predicted"/>
<organism evidence="2 3">
    <name type="scientific">Trinickia fusca</name>
    <dbReference type="NCBI Taxonomy" id="2419777"/>
    <lineage>
        <taxon>Bacteria</taxon>
        <taxon>Pseudomonadati</taxon>
        <taxon>Pseudomonadota</taxon>
        <taxon>Betaproteobacteria</taxon>
        <taxon>Burkholderiales</taxon>
        <taxon>Burkholderiaceae</taxon>
        <taxon>Trinickia</taxon>
    </lineage>
</organism>
<dbReference type="EMBL" id="RBZV01000004">
    <property type="protein sequence ID" value="RKP48115.1"/>
    <property type="molecule type" value="Genomic_DNA"/>
</dbReference>
<comment type="caution">
    <text evidence="2">The sequence shown here is derived from an EMBL/GenBank/DDBJ whole genome shotgun (WGS) entry which is preliminary data.</text>
</comment>
<name>A0A494XBI1_9BURK</name>
<dbReference type="InterPro" id="IPR000182">
    <property type="entry name" value="GNAT_dom"/>
</dbReference>
<sequence>MEPSVAVASGLTDQIEEDRIRLRAATAADSDFLHAVFASTRFDEFQNAGWNAKEIDDLLASQFSMQDAYYRRHYPSGRFDVIVHGVTGIGRLYHDWSDDAARVIDIALLPAYRGKGVGTRLMRAIVAEAARRALPVHLYVEFDNPVRALYHRLGFAGVGENGLYERMCREAGPFEVEGPIDSIAGLHDGAE</sequence>
<feature type="domain" description="N-acetyltransferase" evidence="1">
    <location>
        <begin position="20"/>
        <end position="179"/>
    </location>
</feature>
<dbReference type="Gene3D" id="3.40.630.30">
    <property type="match status" value="1"/>
</dbReference>
<protein>
    <submittedName>
        <fullName evidence="2">GNAT family N-acetyltransferase</fullName>
    </submittedName>
</protein>
<dbReference type="Pfam" id="PF00583">
    <property type="entry name" value="Acetyltransf_1"/>
    <property type="match status" value="1"/>
</dbReference>
<dbReference type="OrthoDB" id="5525374at2"/>
<keyword evidence="2" id="KW-0808">Transferase</keyword>
<dbReference type="RefSeq" id="WP_121277968.1">
    <property type="nucleotide sequence ID" value="NZ_RBZV01000004.1"/>
</dbReference>
<keyword evidence="3" id="KW-1185">Reference proteome</keyword>